<sequence length="176" mass="19684">MVAICTYNARTLASESSIEDLLMQARRIRYDVNGLAETRRRHLFNAVCETGEELFLGTCDSRGVGGVGVLVNTSFSMNIDSCGQLMTQVARLRLKRFGPIPTLIIFIVHVPTSNYDKDKIEVLHVDVKKSFREDHTFFKVIIGDFNAKTGPRTTCEEHYIGTHGLGGNEQCEQLSL</sequence>
<protein>
    <submittedName>
        <fullName evidence="2">Endo/exonuclease/phosphatase domain-containing protein</fullName>
    </submittedName>
</protein>
<accession>A0A0K0DEA4</accession>
<keyword evidence="1" id="KW-1185">Reference proteome</keyword>
<dbReference type="InterPro" id="IPR036691">
    <property type="entry name" value="Endo/exonu/phosph_ase_sf"/>
</dbReference>
<dbReference type="Gene3D" id="3.60.10.10">
    <property type="entry name" value="Endonuclease/exonuclease/phosphatase"/>
    <property type="match status" value="1"/>
</dbReference>
<name>A0A0K0DEA4_ANGCA</name>
<reference evidence="1" key="1">
    <citation type="submission" date="2012-09" db="EMBL/GenBank/DDBJ databases">
        <authorList>
            <person name="Martin A.A."/>
        </authorList>
    </citation>
    <scope>NUCLEOTIDE SEQUENCE</scope>
</reference>
<proteinExistence type="predicted"/>
<dbReference type="Proteomes" id="UP000035642">
    <property type="component" value="Unassembled WGS sequence"/>
</dbReference>
<reference evidence="2" key="2">
    <citation type="submission" date="2017-02" db="UniProtKB">
        <authorList>
            <consortium name="WormBaseParasite"/>
        </authorList>
    </citation>
    <scope>IDENTIFICATION</scope>
</reference>
<evidence type="ECO:0000313" key="2">
    <source>
        <dbReference type="WBParaSite" id="ACAC_0000915301-mRNA-1"/>
    </source>
</evidence>
<dbReference type="AlphaFoldDB" id="A0A0K0DEA4"/>
<organism evidence="1 2">
    <name type="scientific">Angiostrongylus cantonensis</name>
    <name type="common">Rat lungworm</name>
    <dbReference type="NCBI Taxonomy" id="6313"/>
    <lineage>
        <taxon>Eukaryota</taxon>
        <taxon>Metazoa</taxon>
        <taxon>Ecdysozoa</taxon>
        <taxon>Nematoda</taxon>
        <taxon>Chromadorea</taxon>
        <taxon>Rhabditida</taxon>
        <taxon>Rhabditina</taxon>
        <taxon>Rhabditomorpha</taxon>
        <taxon>Strongyloidea</taxon>
        <taxon>Metastrongylidae</taxon>
        <taxon>Angiostrongylus</taxon>
    </lineage>
</organism>
<dbReference type="WBParaSite" id="ACAC_0000915301-mRNA-1">
    <property type="protein sequence ID" value="ACAC_0000915301-mRNA-1"/>
    <property type="gene ID" value="ACAC_0000915301"/>
</dbReference>
<dbReference type="STRING" id="6313.A0A0K0DEA4"/>
<evidence type="ECO:0000313" key="1">
    <source>
        <dbReference type="Proteomes" id="UP000035642"/>
    </source>
</evidence>
<dbReference type="SUPFAM" id="SSF56219">
    <property type="entry name" value="DNase I-like"/>
    <property type="match status" value="1"/>
</dbReference>